<keyword evidence="4" id="KW-1185">Reference proteome</keyword>
<evidence type="ECO:0000313" key="4">
    <source>
        <dbReference type="Proteomes" id="UP001620645"/>
    </source>
</evidence>
<evidence type="ECO:0000313" key="3">
    <source>
        <dbReference type="EMBL" id="KAL3088477.1"/>
    </source>
</evidence>
<organism evidence="3 4">
    <name type="scientific">Heterodera schachtii</name>
    <name type="common">Sugarbeet cyst nematode worm</name>
    <name type="synonym">Tylenchus schachtii</name>
    <dbReference type="NCBI Taxonomy" id="97005"/>
    <lineage>
        <taxon>Eukaryota</taxon>
        <taxon>Metazoa</taxon>
        <taxon>Ecdysozoa</taxon>
        <taxon>Nematoda</taxon>
        <taxon>Chromadorea</taxon>
        <taxon>Rhabditida</taxon>
        <taxon>Tylenchina</taxon>
        <taxon>Tylenchomorpha</taxon>
        <taxon>Tylenchoidea</taxon>
        <taxon>Heteroderidae</taxon>
        <taxon>Heteroderinae</taxon>
        <taxon>Heterodera</taxon>
    </lineage>
</organism>
<feature type="domain" description="BAR" evidence="2">
    <location>
        <begin position="1"/>
        <end position="232"/>
    </location>
</feature>
<dbReference type="SMART" id="SM00721">
    <property type="entry name" value="BAR"/>
    <property type="match status" value="1"/>
</dbReference>
<evidence type="ECO:0000259" key="2">
    <source>
        <dbReference type="PROSITE" id="PS51021"/>
    </source>
</evidence>
<dbReference type="InterPro" id="IPR027267">
    <property type="entry name" value="AH/BAR_dom_sf"/>
</dbReference>
<dbReference type="Proteomes" id="UP001620645">
    <property type="component" value="Unassembled WGS sequence"/>
</dbReference>
<dbReference type="SUPFAM" id="SSF103657">
    <property type="entry name" value="BAR/IMD domain-like"/>
    <property type="match status" value="1"/>
</dbReference>
<reference evidence="3 4" key="1">
    <citation type="submission" date="2024-10" db="EMBL/GenBank/DDBJ databases">
        <authorList>
            <person name="Kim D."/>
        </authorList>
    </citation>
    <scope>NUCLEOTIDE SEQUENCE [LARGE SCALE GENOMIC DNA]</scope>
    <source>
        <strain evidence="3">Taebaek</strain>
    </source>
</reference>
<proteinExistence type="predicted"/>
<keyword evidence="1" id="KW-0175">Coiled coil</keyword>
<dbReference type="EMBL" id="JBICCN010000157">
    <property type="protein sequence ID" value="KAL3088477.1"/>
    <property type="molecule type" value="Genomic_DNA"/>
</dbReference>
<protein>
    <recommendedName>
        <fullName evidence="2">BAR domain-containing protein</fullName>
    </recommendedName>
</protein>
<name>A0ABD2JD77_HETSC</name>
<feature type="coiled-coil region" evidence="1">
    <location>
        <begin position="120"/>
        <end position="147"/>
    </location>
</feature>
<gene>
    <name evidence="3" type="ORF">niasHS_009928</name>
</gene>
<dbReference type="Gene3D" id="1.20.1270.60">
    <property type="entry name" value="Arfaptin homology (AH) domain/BAR domain"/>
    <property type="match status" value="1"/>
</dbReference>
<evidence type="ECO:0000256" key="1">
    <source>
        <dbReference type="SAM" id="Coils"/>
    </source>
</evidence>
<comment type="caution">
    <text evidence="3">The sequence shown here is derived from an EMBL/GenBank/DDBJ whole genome shotgun (WGS) entry which is preliminary data.</text>
</comment>
<dbReference type="AlphaFoldDB" id="A0ABD2JD77"/>
<sequence length="232" mass="25609">MGAELEGLLTKTDKTEEHMKKLVHAIEVYLQPNPGGHLEFAIFGGKHLFFPPIFSSPSAGPREDKSGRQNTLDGLGEAMKEAASKAVGAESTFGAILLKVSQTESKMAAGERQLIQSVTAQTLASLRHLLENELRTVQKERSVLNKKRLDLDATKSRWKRASDDKKPAVEADLRKAQDEFDTQLETISTALEALQTAVDRQAEQLVQFVATQIEYHSSSLKLLKDLKRDLGA</sequence>
<dbReference type="PROSITE" id="PS51021">
    <property type="entry name" value="BAR"/>
    <property type="match status" value="1"/>
</dbReference>
<accession>A0ABD2JD77</accession>
<dbReference type="InterPro" id="IPR004148">
    <property type="entry name" value="BAR_dom"/>
</dbReference>
<dbReference type="Pfam" id="PF03114">
    <property type="entry name" value="BAR"/>
    <property type="match status" value="1"/>
</dbReference>